<feature type="compositionally biased region" description="Low complexity" evidence="1">
    <location>
        <begin position="325"/>
        <end position="340"/>
    </location>
</feature>
<dbReference type="InterPro" id="IPR018608">
    <property type="entry name" value="Gti1/Pac2"/>
</dbReference>
<evidence type="ECO:0000256" key="1">
    <source>
        <dbReference type="SAM" id="MobiDB-lite"/>
    </source>
</evidence>
<organism evidence="2 3">
    <name type="scientific">Dimargaris verticillata</name>
    <dbReference type="NCBI Taxonomy" id="2761393"/>
    <lineage>
        <taxon>Eukaryota</taxon>
        <taxon>Fungi</taxon>
        <taxon>Fungi incertae sedis</taxon>
        <taxon>Zoopagomycota</taxon>
        <taxon>Kickxellomycotina</taxon>
        <taxon>Dimargaritomycetes</taxon>
        <taxon>Dimargaritales</taxon>
        <taxon>Dimargaritaceae</taxon>
        <taxon>Dimargaris</taxon>
    </lineage>
</organism>
<protein>
    <submittedName>
        <fullName evidence="2">Gluconate transport-inducing protein</fullName>
    </submittedName>
</protein>
<dbReference type="Proteomes" id="UP001151582">
    <property type="component" value="Unassembled WGS sequence"/>
</dbReference>
<feature type="region of interest" description="Disordered" evidence="1">
    <location>
        <begin position="322"/>
        <end position="380"/>
    </location>
</feature>
<dbReference type="GO" id="GO:0003677">
    <property type="term" value="F:DNA binding"/>
    <property type="evidence" value="ECO:0007669"/>
    <property type="project" value="TreeGrafter"/>
</dbReference>
<reference evidence="2" key="1">
    <citation type="submission" date="2022-07" db="EMBL/GenBank/DDBJ databases">
        <title>Phylogenomic reconstructions and comparative analyses of Kickxellomycotina fungi.</title>
        <authorList>
            <person name="Reynolds N.K."/>
            <person name="Stajich J.E."/>
            <person name="Barry K."/>
            <person name="Grigoriev I.V."/>
            <person name="Crous P."/>
            <person name="Smith M.E."/>
        </authorList>
    </citation>
    <scope>NUCLEOTIDE SEQUENCE</scope>
    <source>
        <strain evidence="2">RSA 567</strain>
    </source>
</reference>
<dbReference type="PANTHER" id="PTHR28027">
    <property type="entry name" value="TRANSCRIPTIONAL REGULATOR MIT1"/>
    <property type="match status" value="1"/>
</dbReference>
<comment type="caution">
    <text evidence="2">The sequence shown here is derived from an EMBL/GenBank/DDBJ whole genome shotgun (WGS) entry which is preliminary data.</text>
</comment>
<dbReference type="EMBL" id="JANBQB010000605">
    <property type="protein sequence ID" value="KAJ1974799.1"/>
    <property type="molecule type" value="Genomic_DNA"/>
</dbReference>
<keyword evidence="3" id="KW-1185">Reference proteome</keyword>
<proteinExistence type="predicted"/>
<feature type="compositionally biased region" description="Low complexity" evidence="1">
    <location>
        <begin position="103"/>
        <end position="118"/>
    </location>
</feature>
<evidence type="ECO:0000313" key="3">
    <source>
        <dbReference type="Proteomes" id="UP001151582"/>
    </source>
</evidence>
<gene>
    <name evidence="2" type="primary">PTH2</name>
    <name evidence="2" type="ORF">H4R34_004586</name>
</gene>
<dbReference type="AlphaFoldDB" id="A0A9W8E7Z4"/>
<dbReference type="PANTHER" id="PTHR28027:SF1">
    <property type="entry name" value="CAMP INDEPENDENT REGULATORY PROTEIN (AFU_ORTHOLOGUE AFUA_3G09640)"/>
    <property type="match status" value="1"/>
</dbReference>
<feature type="compositionally biased region" description="Polar residues" evidence="1">
    <location>
        <begin position="251"/>
        <end position="266"/>
    </location>
</feature>
<dbReference type="Pfam" id="PF09729">
    <property type="entry name" value="Gti1_Pac2"/>
    <property type="match status" value="1"/>
</dbReference>
<evidence type="ECO:0000313" key="2">
    <source>
        <dbReference type="EMBL" id="KAJ1974799.1"/>
    </source>
</evidence>
<feature type="region of interest" description="Disordered" evidence="1">
    <location>
        <begin position="81"/>
        <end position="135"/>
    </location>
</feature>
<feature type="region of interest" description="Disordered" evidence="1">
    <location>
        <begin position="238"/>
        <end position="272"/>
    </location>
</feature>
<sequence>MLETYNGYVETGHDALLLFEACRRGLLQRVPRRLSEKERATITSGSIFVWDEEESGMRRWTDGKSWSASRVLGCFLTYQEQEPRRRNTQSGRSPTVSPVLARSNSSGPSSTPSQQTPTALKPTASATDSSPKEGGLVKKSLSLTTADNHKLHLICYYAKQDVQERRLMSPTYDPMLANLTIPHGFYPEMMPETSTPQDQWTPTPIPSVMDGRLDPYGRPIYPPSAYMAHVPPPSYALRTEGGWPSRPRPTTPSGFNSLKHPSSLAGTSPAYHPYARDRSALEGAYPSPVSYKGSPLPPLSSSLPRIPALDTLSAKRHAAAGLLGSPEDSNSSSQSLLPSPTRMAMRQVPGSPHSSASPFSDQSTSPKLPSLGHGAFHGHSEDQRQLAALRSVMTL</sequence>
<feature type="compositionally biased region" description="Polar residues" evidence="1">
    <location>
        <begin position="352"/>
        <end position="367"/>
    </location>
</feature>
<name>A0A9W8E7Z4_9FUNG</name>
<accession>A0A9W8E7Z4</accession>
<dbReference type="OrthoDB" id="5572844at2759"/>